<reference evidence="2" key="3">
    <citation type="submission" date="2020-04" db="EMBL/GenBank/DDBJ databases">
        <authorList>
            <person name="Tanveer F."/>
            <person name="Xie Y."/>
            <person name="Shinwari Z.K."/>
        </authorList>
    </citation>
    <scope>NUCLEOTIDE SEQUENCE</scope>
    <source>
        <strain evidence="2">MOSEL-ME25</strain>
    </source>
</reference>
<evidence type="ECO:0000313" key="1">
    <source>
        <dbReference type="EMBL" id="KIH71981.1"/>
    </source>
</evidence>
<sequence length="181" mass="20605">MNIWKWLFMGLLLVNAAIVIWLFTALGGDYQDPSAENDNYIPEESGIEVKMNNDAMESIINDAIDDESLAITIDEEQIALDVVRQVIGLSIETSVELEPVSTGEEVVFELVDINISDLPLSQNMMYGLIKDQSDLPEGISFRDDERALVIDSEVFTEQLEWDVRVDSIDYENDEWYFSITR</sequence>
<protein>
    <submittedName>
        <fullName evidence="2">DUF2140 family protein</fullName>
    </submittedName>
</protein>
<dbReference type="STRING" id="45670.SN16_01065"/>
<dbReference type="GeneID" id="77844131"/>
<dbReference type="InterPro" id="IPR018672">
    <property type="entry name" value="DUF2140"/>
</dbReference>
<dbReference type="Proteomes" id="UP000527860">
    <property type="component" value="Unassembled WGS sequence"/>
</dbReference>
<dbReference type="EMBL" id="JABEVU030000001">
    <property type="protein sequence ID" value="MDB0579130.1"/>
    <property type="molecule type" value="Genomic_DNA"/>
</dbReference>
<dbReference type="EMBL" id="JXII01000001">
    <property type="protein sequence ID" value="KIH71981.1"/>
    <property type="molecule type" value="Genomic_DNA"/>
</dbReference>
<evidence type="ECO:0000313" key="3">
    <source>
        <dbReference type="Proteomes" id="UP000031546"/>
    </source>
</evidence>
<dbReference type="OrthoDB" id="2389534at2"/>
<name>A0A0C2HR37_9STAP</name>
<evidence type="ECO:0000313" key="4">
    <source>
        <dbReference type="Proteomes" id="UP000527860"/>
    </source>
</evidence>
<accession>A0A0C2HR37</accession>
<dbReference type="Pfam" id="PF09911">
    <property type="entry name" value="DUF2140"/>
    <property type="match status" value="1"/>
</dbReference>
<organism evidence="1 3">
    <name type="scientific">Salinicoccus roseus</name>
    <dbReference type="NCBI Taxonomy" id="45670"/>
    <lineage>
        <taxon>Bacteria</taxon>
        <taxon>Bacillati</taxon>
        <taxon>Bacillota</taxon>
        <taxon>Bacilli</taxon>
        <taxon>Bacillales</taxon>
        <taxon>Staphylococcaceae</taxon>
        <taxon>Salinicoccus</taxon>
    </lineage>
</organism>
<comment type="caution">
    <text evidence="1">The sequence shown here is derived from an EMBL/GenBank/DDBJ whole genome shotgun (WGS) entry which is preliminary data.</text>
</comment>
<keyword evidence="4" id="KW-1185">Reference proteome</keyword>
<reference evidence="1 3" key="1">
    <citation type="submission" date="2015-01" db="EMBL/GenBank/DDBJ databases">
        <title>Genome sequences of high lactate-tolerant strain Salinicoccus roseus W12 with industrial interest.</title>
        <authorList>
            <person name="Wang H."/>
            <person name="Yu B."/>
        </authorList>
    </citation>
    <scope>NUCLEOTIDE SEQUENCE [LARGE SCALE GENOMIC DNA]</scope>
    <source>
        <strain evidence="1 3">W12</strain>
    </source>
</reference>
<proteinExistence type="predicted"/>
<gene>
    <name evidence="2" type="ORF">F7P68_0001085</name>
    <name evidence="1" type="ORF">SN16_01065</name>
</gene>
<dbReference type="RefSeq" id="WP_040104754.1">
    <property type="nucleotide sequence ID" value="NZ_JABEVU030000001.1"/>
</dbReference>
<reference evidence="4" key="2">
    <citation type="submission" date="2020-04" db="EMBL/GenBank/DDBJ databases">
        <title>Genome analysis and biological profiling of marine Cellulosimicrobium funkei MOSEL-ME6.</title>
        <authorList>
            <person name="Tanveer F."/>
            <person name="Xie Y."/>
            <person name="Shinwari Z.K."/>
        </authorList>
    </citation>
    <scope>NUCLEOTIDE SEQUENCE [LARGE SCALE GENOMIC DNA]</scope>
    <source>
        <strain evidence="4">MOSEL-ME25</strain>
    </source>
</reference>
<dbReference type="Proteomes" id="UP000031546">
    <property type="component" value="Unassembled WGS sequence"/>
</dbReference>
<reference evidence="2 4" key="4">
    <citation type="submission" date="2022-12" db="EMBL/GenBank/DDBJ databases">
        <title>Genome analysis and biological profiling of marine Salinicoccus roseus MOSEL-ME25.</title>
        <authorList>
            <person name="Mirza F.T."/>
            <person name="Xie Y."/>
            <person name="Shinwari Z.K."/>
        </authorList>
    </citation>
    <scope>NUCLEOTIDE SEQUENCE [LARGE SCALE GENOMIC DNA]</scope>
    <source>
        <strain evidence="2 4">MOSEL-ME25</strain>
    </source>
</reference>
<evidence type="ECO:0000313" key="2">
    <source>
        <dbReference type="EMBL" id="MDB0579130.1"/>
    </source>
</evidence>
<dbReference type="AlphaFoldDB" id="A0A0C2HR37"/>